<dbReference type="SUPFAM" id="SSF48371">
    <property type="entry name" value="ARM repeat"/>
    <property type="match status" value="2"/>
</dbReference>
<dbReference type="EMBL" id="SCKG01000015">
    <property type="protein sequence ID" value="TDH02622.1"/>
    <property type="molecule type" value="Genomic_DNA"/>
</dbReference>
<reference evidence="2 3" key="1">
    <citation type="submission" date="2019-01" db="EMBL/GenBank/DDBJ databases">
        <title>A chromosome-scale genome assembly of the yellow perch, Perca flavescens.</title>
        <authorList>
            <person name="Feron R."/>
            <person name="Morvezen R."/>
            <person name="Bestin A."/>
            <person name="Haffray P."/>
            <person name="Klopp C."/>
            <person name="Zahm M."/>
            <person name="Cabau C."/>
            <person name="Roques C."/>
            <person name="Donnadieu C."/>
            <person name="Bouchez O."/>
            <person name="Christie M."/>
            <person name="Larson W."/>
            <person name="Guiguen Y."/>
        </authorList>
    </citation>
    <scope>NUCLEOTIDE SEQUENCE [LARGE SCALE GENOMIC DNA]</scope>
    <source>
        <strain evidence="2">YP-PL-M2</strain>
        <tissue evidence="2">Blood</tissue>
    </source>
</reference>
<dbReference type="InterPro" id="IPR026321">
    <property type="entry name" value="CC134"/>
</dbReference>
<dbReference type="PANTHER" id="PTHR12044">
    <property type="entry name" value="BCL2 INTERACTING MEDIATOR OF CELL DEATH"/>
    <property type="match status" value="1"/>
</dbReference>
<feature type="compositionally biased region" description="Basic residues" evidence="1">
    <location>
        <begin position="1567"/>
        <end position="1577"/>
    </location>
</feature>
<dbReference type="STRING" id="8167.A0A484CFD5"/>
<feature type="region of interest" description="Disordered" evidence="1">
    <location>
        <begin position="477"/>
        <end position="498"/>
    </location>
</feature>
<dbReference type="Gene3D" id="1.25.10.10">
    <property type="entry name" value="Leucine-rich Repeat Variant"/>
    <property type="match status" value="1"/>
</dbReference>
<dbReference type="Pfam" id="PF15002">
    <property type="entry name" value="ERK-JNK_inhib"/>
    <property type="match status" value="1"/>
</dbReference>
<keyword evidence="3" id="KW-1185">Reference proteome</keyword>
<gene>
    <name evidence="2" type="ORF">EPR50_G00154320</name>
</gene>
<protein>
    <recommendedName>
        <fullName evidence="4">Coiled-coil domain-containing protein 134</fullName>
    </recommendedName>
</protein>
<comment type="caution">
    <text evidence="2">The sequence shown here is derived from an EMBL/GenBank/DDBJ whole genome shotgun (WGS) entry which is preliminary data.</text>
</comment>
<evidence type="ECO:0008006" key="4">
    <source>
        <dbReference type="Google" id="ProtNLM"/>
    </source>
</evidence>
<dbReference type="InterPro" id="IPR016024">
    <property type="entry name" value="ARM-type_fold"/>
</dbReference>
<dbReference type="InterPro" id="IPR052133">
    <property type="entry name" value="Immune_Signaling-Apoptosis_Reg"/>
</dbReference>
<dbReference type="Proteomes" id="UP000295070">
    <property type="component" value="Chromosome 15"/>
</dbReference>
<dbReference type="PANTHER" id="PTHR12044:SF14">
    <property type="entry name" value="MEIOTIC DOUBLE-STRANDED BREAK FORMATION PROTEIN 1"/>
    <property type="match status" value="1"/>
</dbReference>
<name>A0A484CFD5_PERFV</name>
<proteinExistence type="predicted"/>
<evidence type="ECO:0000313" key="2">
    <source>
        <dbReference type="EMBL" id="TDH02622.1"/>
    </source>
</evidence>
<dbReference type="GO" id="GO:0007127">
    <property type="term" value="P:meiosis I"/>
    <property type="evidence" value="ECO:0007669"/>
    <property type="project" value="TreeGrafter"/>
</dbReference>
<evidence type="ECO:0000313" key="3">
    <source>
        <dbReference type="Proteomes" id="UP000295070"/>
    </source>
</evidence>
<feature type="region of interest" description="Disordered" evidence="1">
    <location>
        <begin position="1551"/>
        <end position="1577"/>
    </location>
</feature>
<evidence type="ECO:0000256" key="1">
    <source>
        <dbReference type="SAM" id="MobiDB-lite"/>
    </source>
</evidence>
<dbReference type="InterPro" id="IPR011989">
    <property type="entry name" value="ARM-like"/>
</dbReference>
<organism evidence="2 3">
    <name type="scientific">Perca flavescens</name>
    <name type="common">American yellow perch</name>
    <name type="synonym">Morone flavescens</name>
    <dbReference type="NCBI Taxonomy" id="8167"/>
    <lineage>
        <taxon>Eukaryota</taxon>
        <taxon>Metazoa</taxon>
        <taxon>Chordata</taxon>
        <taxon>Craniata</taxon>
        <taxon>Vertebrata</taxon>
        <taxon>Euteleostomi</taxon>
        <taxon>Actinopterygii</taxon>
        <taxon>Neopterygii</taxon>
        <taxon>Teleostei</taxon>
        <taxon>Neoteleostei</taxon>
        <taxon>Acanthomorphata</taxon>
        <taxon>Eupercaria</taxon>
        <taxon>Perciformes</taxon>
        <taxon>Percoidei</taxon>
        <taxon>Percidae</taxon>
        <taxon>Percinae</taxon>
        <taxon>Perca</taxon>
    </lineage>
</organism>
<sequence length="1577" mass="173872">MTSGDIVYDKIHFRHDPKWSGRLGPAEGGGVLLCVACVIEMIDNDDIASVRKSFALSGISGVLKCSPGALRELLRQDNRVSLHFTASLLGMLHTVEDPATLEKVDQVLVQLLLELHSEMSYRFVLDEIHKQLSDQLSVKGSLPTFTFLGNLVEAIPNVAHSLVTQYVPLLEHLCSALLYPDEALKASALYVWLKLFGTAGGSAAQSLPIAIRDRVCILLLQTLANASSPQLINNCVGLLWLLVQLGEAVSVLMNSPGDQIMCHENQNNGQILCQNQEQQSPEQCPLPLILKKLLMSGDETLQATSARCIASILVHSPSQCSAPFIKADVPEFLFDRLASSNSEVLLWSAYSCLVLLTDDPLFFSQCHSVYGIESLVRSVKEALQLTNLEVPKQGLLLLTEILERQPPSERLFPSGSGFVAVSEAVMGGVSSSCLLVATQAANAAAALFRLNHQSRPVQYGKIEGIIEAITNRFSELPLPSPAHRRSSRSLKRSDPNNQASRSEGFLLQALICFQAACRLAEECASEPVLKENTFTAPSKHSCAQDPLESLCQCLLRCCDSVWIPTVIKVCEHSPNPQILQYFYSILSSQFALLPSLIFVFANKLASSGFYRLPLEHKGLLCAGNRHPHLNTSCCGFLQKLSMCLLSQSDPASGSCQSDVEEVENLLLYNLPFLCCRLSDWPSLLREAPGIQLWEYKGPRAIQYCLVIILHLALQQGDRLLPDQTVFSSVVCLLHSVQAQGSCALPRSVLRSALYLLAVTQDKSPNLDGAPLNCISKALSSCQSFSSLYIHHPALLHFIWRYPDLAEKFGPVVLELWLSKQAQHTDAEKTIANIQQKGEKTESRTDDQEPDTATMELLSVIEKYPAAILTLLDMVCTREATLAGQALWVLEVLLRVQREYEADLCANLRPALLQALQRLSVESMGHGLGQVPTAQAVNSLPLVLKLLCVMQASDPPSSSSYSKMDGVHFKLLYHVSNIAGRLNPSDTGSLLPALSYLYCCLSLSSAHCTDRAVSVLLSNSGLMDQLQTVLSSSAPSLSPSACPPSALLCCSHLLLSSLITLQRVNSAQVQKSISWSLDTAVQRLLVQKRNTDNLLLVSHLRLLQALLDADLASAVVCLSTGPGLLGPRPMGVEDGTLYPLGSRGAQCLSIALSGLLLQKHELLLRASVNCLSSLLGFLQRKSPATAKYVVCQPWSRFLLYCLFNSGESCRLHPAILRLLTILLQNGSTAVWEPDLLQVMEAVERRGVKELSEETAQALRLLLTQIQSNVDQPPLAEEHKQRVGGMMDSLGLQTPPESCSPSLPGNVLRVGDMSICLSDFTQTLSANLFRAAPPFLTTTRRVPLCRPLLTMRSVCAVVLALAAAALSSADSDTHRLRHDSNLEIYKRLFETKRKDQLNALKNLVELNDINQQYKIIDIMLKGLFKVLEDSRQILVAANMQPDDPFPMDDKIKEAYSHVVENTAFFGDVALRFPRIVHHYYDRNNDWDGLLRWGLNFCNQTGVFTGGAHQHVLTLMSQELGIMEKSPDFINPYRTERDDVLHTAEAFQKILREEEKRRRKEEKRKEIRKGPRISRSRTEL</sequence>
<accession>A0A484CFD5</accession>